<comment type="similarity">
    <text evidence="5">Belongs to the ABC transporter superfamily. Macrolide exporter (TC 3.A.1.122) family.</text>
</comment>
<name>A0A0L7T185_9GAMM</name>
<dbReference type="PANTHER" id="PTHR24220:SF86">
    <property type="entry name" value="ABC TRANSPORTER ABCH.1"/>
    <property type="match status" value="1"/>
</dbReference>
<dbReference type="InterPro" id="IPR017911">
    <property type="entry name" value="MacB-like_ATP-bd"/>
</dbReference>
<comment type="caution">
    <text evidence="7">The sequence shown here is derived from an EMBL/GenBank/DDBJ whole genome shotgun (WGS) entry which is preliminary data.</text>
</comment>
<dbReference type="AlphaFoldDB" id="A0A0L7T185"/>
<dbReference type="InterPro" id="IPR003439">
    <property type="entry name" value="ABC_transporter-like_ATP-bd"/>
</dbReference>
<evidence type="ECO:0000313" key="7">
    <source>
        <dbReference type="EMBL" id="KOC89204.1"/>
    </source>
</evidence>
<dbReference type="Proteomes" id="UP000036851">
    <property type="component" value="Unassembled WGS sequence"/>
</dbReference>
<reference evidence="9 10" key="1">
    <citation type="journal article" date="2015" name="Int. J. Syst. Evol. Microbiol.">
        <title>Erwinia iniecta sp. nov., isolated from Russian wheat aphids (Diuraphis noxia).</title>
        <authorList>
            <person name="Campillo T."/>
            <person name="Luna E."/>
            <person name="Portier P."/>
            <person name="Fischer-Le Saux M."/>
            <person name="Lapitan N."/>
            <person name="Tisserat N.A."/>
            <person name="Leach J.E."/>
        </authorList>
    </citation>
    <scope>NUCLEOTIDE SEQUENCE [LARGE SCALE GENOMIC DNA]</scope>
    <source>
        <strain evidence="7 10">B120</strain>
        <strain evidence="8 9">B149</strain>
    </source>
</reference>
<feature type="domain" description="ABC transporter" evidence="6">
    <location>
        <begin position="13"/>
        <end position="233"/>
    </location>
</feature>
<comment type="similarity">
    <text evidence="1">Belongs to the ABC transporter superfamily. Drug exporter-2 (TC 3.A.1.117) family.</text>
</comment>
<protein>
    <submittedName>
        <fullName evidence="7">ABC transporter</fullName>
    </submittedName>
</protein>
<sequence length="233" mass="25564">MMAIIPARPLPLVSLQQAGKCYGKGAGKVQALQEVTAGIWPGEFIALCGPSGSGKSTLLNLVGGIDYPTSGEVWLMGRNLRLLSDRETARLRAQSVGFVFQFFNLLPVLSVYDNIYYPLMLNGYSRKLADEQVMAMIERVGLINHYRRPPGELSGGQQQRVAIARALVKRPALVVADEPTGNLDMRTGEEIIELLLEMNAQSDTTLVISTHSPQLRASARRILEIEDGKLKDD</sequence>
<dbReference type="GO" id="GO:1902495">
    <property type="term" value="C:transmembrane transporter complex"/>
    <property type="evidence" value="ECO:0007669"/>
    <property type="project" value="UniProtKB-ARBA"/>
</dbReference>
<dbReference type="STRING" id="1560201.NG42_13740"/>
<dbReference type="GO" id="GO:0016887">
    <property type="term" value="F:ATP hydrolysis activity"/>
    <property type="evidence" value="ECO:0007669"/>
    <property type="project" value="InterPro"/>
</dbReference>
<proteinExistence type="inferred from homology"/>
<evidence type="ECO:0000259" key="6">
    <source>
        <dbReference type="PROSITE" id="PS50893"/>
    </source>
</evidence>
<evidence type="ECO:0000256" key="2">
    <source>
        <dbReference type="ARBA" id="ARBA00022448"/>
    </source>
</evidence>
<dbReference type="EMBL" id="JRXF01000018">
    <property type="protein sequence ID" value="KOC93046.1"/>
    <property type="molecule type" value="Genomic_DNA"/>
</dbReference>
<dbReference type="GO" id="GO:0022857">
    <property type="term" value="F:transmembrane transporter activity"/>
    <property type="evidence" value="ECO:0007669"/>
    <property type="project" value="UniProtKB-ARBA"/>
</dbReference>
<dbReference type="PATRIC" id="fig|1560201.3.peg.2925"/>
<dbReference type="EMBL" id="JRXE01000018">
    <property type="protein sequence ID" value="KOC89204.1"/>
    <property type="molecule type" value="Genomic_DNA"/>
</dbReference>
<evidence type="ECO:0000256" key="4">
    <source>
        <dbReference type="ARBA" id="ARBA00022840"/>
    </source>
</evidence>
<keyword evidence="10" id="KW-1185">Reference proteome</keyword>
<organism evidence="7 10">
    <name type="scientific">Winslowiella iniecta</name>
    <dbReference type="NCBI Taxonomy" id="1560201"/>
    <lineage>
        <taxon>Bacteria</taxon>
        <taxon>Pseudomonadati</taxon>
        <taxon>Pseudomonadota</taxon>
        <taxon>Gammaproteobacteria</taxon>
        <taxon>Enterobacterales</taxon>
        <taxon>Erwiniaceae</taxon>
        <taxon>Winslowiella</taxon>
    </lineage>
</organism>
<evidence type="ECO:0000313" key="10">
    <source>
        <dbReference type="Proteomes" id="UP000037088"/>
    </source>
</evidence>
<dbReference type="Gene3D" id="3.40.50.300">
    <property type="entry name" value="P-loop containing nucleotide triphosphate hydrolases"/>
    <property type="match status" value="1"/>
</dbReference>
<keyword evidence="2" id="KW-0813">Transport</keyword>
<evidence type="ECO:0000256" key="1">
    <source>
        <dbReference type="ARBA" id="ARBA00006526"/>
    </source>
</evidence>
<dbReference type="PANTHER" id="PTHR24220">
    <property type="entry name" value="IMPORT ATP-BINDING PROTEIN"/>
    <property type="match status" value="1"/>
</dbReference>
<evidence type="ECO:0000256" key="3">
    <source>
        <dbReference type="ARBA" id="ARBA00022741"/>
    </source>
</evidence>
<dbReference type="FunFam" id="3.40.50.300:FF:000032">
    <property type="entry name" value="Export ABC transporter ATP-binding protein"/>
    <property type="match status" value="1"/>
</dbReference>
<dbReference type="InterPro" id="IPR003593">
    <property type="entry name" value="AAA+_ATPase"/>
</dbReference>
<dbReference type="GO" id="GO:0005886">
    <property type="term" value="C:plasma membrane"/>
    <property type="evidence" value="ECO:0007669"/>
    <property type="project" value="TreeGrafter"/>
</dbReference>
<dbReference type="PROSITE" id="PS00211">
    <property type="entry name" value="ABC_TRANSPORTER_1"/>
    <property type="match status" value="1"/>
</dbReference>
<accession>A0A0L7T185</accession>
<keyword evidence="4" id="KW-0067">ATP-binding</keyword>
<dbReference type="InterPro" id="IPR017871">
    <property type="entry name" value="ABC_transporter-like_CS"/>
</dbReference>
<dbReference type="SMART" id="SM00382">
    <property type="entry name" value="AAA"/>
    <property type="match status" value="1"/>
</dbReference>
<keyword evidence="3" id="KW-0547">Nucleotide-binding</keyword>
<dbReference type="Pfam" id="PF00005">
    <property type="entry name" value="ABC_tran"/>
    <property type="match status" value="1"/>
</dbReference>
<dbReference type="InterPro" id="IPR027417">
    <property type="entry name" value="P-loop_NTPase"/>
</dbReference>
<dbReference type="GO" id="GO:0005524">
    <property type="term" value="F:ATP binding"/>
    <property type="evidence" value="ECO:0007669"/>
    <property type="project" value="UniProtKB-KW"/>
</dbReference>
<evidence type="ECO:0000313" key="9">
    <source>
        <dbReference type="Proteomes" id="UP000036851"/>
    </source>
</evidence>
<gene>
    <name evidence="7" type="ORF">NG42_13740</name>
    <name evidence="8" type="ORF">NG43_12580</name>
</gene>
<dbReference type="CDD" id="cd03255">
    <property type="entry name" value="ABC_MJ0796_LolCDE_FtsE"/>
    <property type="match status" value="1"/>
</dbReference>
<dbReference type="SUPFAM" id="SSF52540">
    <property type="entry name" value="P-loop containing nucleoside triphosphate hydrolases"/>
    <property type="match status" value="1"/>
</dbReference>
<dbReference type="Proteomes" id="UP000037088">
    <property type="component" value="Unassembled WGS sequence"/>
</dbReference>
<dbReference type="PROSITE" id="PS50893">
    <property type="entry name" value="ABC_TRANSPORTER_2"/>
    <property type="match status" value="1"/>
</dbReference>
<dbReference type="InterPro" id="IPR015854">
    <property type="entry name" value="ABC_transpr_LolD-like"/>
</dbReference>
<evidence type="ECO:0000313" key="8">
    <source>
        <dbReference type="EMBL" id="KOC93046.1"/>
    </source>
</evidence>
<evidence type="ECO:0000256" key="5">
    <source>
        <dbReference type="ARBA" id="ARBA00038388"/>
    </source>
</evidence>